<evidence type="ECO:0000259" key="3">
    <source>
        <dbReference type="Pfam" id="PF00206"/>
    </source>
</evidence>
<dbReference type="InterPro" id="IPR005677">
    <property type="entry name" value="Fum_hydII"/>
</dbReference>
<dbReference type="InterPro" id="IPR022761">
    <property type="entry name" value="Fumarate_lyase_N"/>
</dbReference>
<dbReference type="Pfam" id="PF10415">
    <property type="entry name" value="FumaraseC_C"/>
    <property type="match status" value="1"/>
</dbReference>
<name>A0A6M0CVV0_9PSED</name>
<evidence type="ECO:0000313" key="5">
    <source>
        <dbReference type="EMBL" id="NER59904.1"/>
    </source>
</evidence>
<organism evidence="5 6">
    <name type="scientific">Pseudomonas brassicae</name>
    <dbReference type="NCBI Taxonomy" id="2708063"/>
    <lineage>
        <taxon>Bacteria</taxon>
        <taxon>Pseudomonadati</taxon>
        <taxon>Pseudomonadota</taxon>
        <taxon>Gammaproteobacteria</taxon>
        <taxon>Pseudomonadales</taxon>
        <taxon>Pseudomonadaceae</taxon>
        <taxon>Pseudomonas</taxon>
    </lineage>
</organism>
<feature type="domain" description="Fumarate lyase N-terminal" evidence="3">
    <location>
        <begin position="1"/>
        <end position="24"/>
    </location>
</feature>
<comment type="similarity">
    <text evidence="1">Belongs to the class-II fumarase/aspartase family. Aspartase subfamily.</text>
</comment>
<dbReference type="Gene3D" id="1.20.200.10">
    <property type="entry name" value="Fumarase/aspartase (Central domain)"/>
    <property type="match status" value="1"/>
</dbReference>
<dbReference type="GO" id="GO:0006106">
    <property type="term" value="P:fumarate metabolic process"/>
    <property type="evidence" value="ECO:0007669"/>
    <property type="project" value="InterPro"/>
</dbReference>
<dbReference type="PANTHER" id="PTHR11444">
    <property type="entry name" value="ASPARTATEAMMONIA/ARGININOSUCCINATE/ADENYLOSUCCINATE LYASE"/>
    <property type="match status" value="1"/>
</dbReference>
<comment type="caution">
    <text evidence="5">The sequence shown here is derived from an EMBL/GenBank/DDBJ whole genome shotgun (WGS) entry which is preliminary data.</text>
</comment>
<dbReference type="FunFam" id="1.10.40.30:FF:000002">
    <property type="entry name" value="Fumarate hydratase class II"/>
    <property type="match status" value="1"/>
</dbReference>
<evidence type="ECO:0000259" key="4">
    <source>
        <dbReference type="Pfam" id="PF10415"/>
    </source>
</evidence>
<dbReference type="EMBL" id="JAAHBV010000145">
    <property type="protein sequence ID" value="NER59904.1"/>
    <property type="molecule type" value="Genomic_DNA"/>
</dbReference>
<dbReference type="InterPro" id="IPR018951">
    <property type="entry name" value="Fumarase_C_C"/>
</dbReference>
<dbReference type="AlphaFoldDB" id="A0A6M0CVV0"/>
<evidence type="ECO:0000256" key="2">
    <source>
        <dbReference type="ARBA" id="ARBA00016146"/>
    </source>
</evidence>
<accession>A0A6M0CVV0</accession>
<dbReference type="GO" id="GO:0006108">
    <property type="term" value="P:malate metabolic process"/>
    <property type="evidence" value="ECO:0007669"/>
    <property type="project" value="TreeGrafter"/>
</dbReference>
<dbReference type="Pfam" id="PF00206">
    <property type="entry name" value="Lyase_1"/>
    <property type="match status" value="1"/>
</dbReference>
<gene>
    <name evidence="5" type="ORF">G3435_07795</name>
</gene>
<evidence type="ECO:0000313" key="6">
    <source>
        <dbReference type="Proteomes" id="UP000480410"/>
    </source>
</evidence>
<dbReference type="Gene3D" id="1.10.40.30">
    <property type="entry name" value="Fumarase/aspartase (C-terminal domain)"/>
    <property type="match status" value="1"/>
</dbReference>
<sequence>SIMPGKVNPTQCEALSMLACQVLGNDATIGIAASQGHLQLNVFKPVIIHNLLESIELLADGCRNFQQHCVAGIEPDAAQMAEHLERGLMLVTALNPHIGYDKSAEIAKKAYAEGRTLREAALALGYLSDAQFDEWVRPEQMLEAGGKG</sequence>
<dbReference type="GO" id="GO:0004333">
    <property type="term" value="F:fumarate hydratase activity"/>
    <property type="evidence" value="ECO:0007669"/>
    <property type="project" value="InterPro"/>
</dbReference>
<dbReference type="SUPFAM" id="SSF48557">
    <property type="entry name" value="L-aspartase-like"/>
    <property type="match status" value="1"/>
</dbReference>
<dbReference type="Proteomes" id="UP000480410">
    <property type="component" value="Unassembled WGS sequence"/>
</dbReference>
<proteinExistence type="inferred from homology"/>
<protein>
    <recommendedName>
        <fullName evidence="2">Aspartate ammonia-lyase</fullName>
    </recommendedName>
</protein>
<dbReference type="InterPro" id="IPR008948">
    <property type="entry name" value="L-Aspartase-like"/>
</dbReference>
<feature type="non-terminal residue" evidence="5">
    <location>
        <position position="1"/>
    </location>
</feature>
<evidence type="ECO:0000256" key="1">
    <source>
        <dbReference type="ARBA" id="ARBA00005596"/>
    </source>
</evidence>
<dbReference type="GO" id="GO:0006099">
    <property type="term" value="P:tricarboxylic acid cycle"/>
    <property type="evidence" value="ECO:0007669"/>
    <property type="project" value="InterPro"/>
</dbReference>
<feature type="domain" description="Fumarase C C-terminal" evidence="4">
    <location>
        <begin position="90"/>
        <end position="142"/>
    </location>
</feature>
<reference evidence="5 6" key="1">
    <citation type="submission" date="2020-02" db="EMBL/GenBank/DDBJ databases">
        <title>Broccoli isolated Pseudomonas sp.</title>
        <authorList>
            <person name="Fujikawa T."/>
            <person name="Sawada H."/>
        </authorList>
    </citation>
    <scope>NUCLEOTIDE SEQUENCE [LARGE SCALE GENOMIC DNA]</scope>
    <source>
        <strain evidence="5 6">MAFF212428</strain>
    </source>
</reference>
<dbReference type="PANTHER" id="PTHR11444:SF1">
    <property type="entry name" value="FUMARATE HYDRATASE, MITOCHONDRIAL"/>
    <property type="match status" value="1"/>
</dbReference>